<organism evidence="3 4">
    <name type="scientific">Actinomadura rubrisoli</name>
    <dbReference type="NCBI Taxonomy" id="2530368"/>
    <lineage>
        <taxon>Bacteria</taxon>
        <taxon>Bacillati</taxon>
        <taxon>Actinomycetota</taxon>
        <taxon>Actinomycetes</taxon>
        <taxon>Streptosporangiales</taxon>
        <taxon>Thermomonosporaceae</taxon>
        <taxon>Actinomadura</taxon>
    </lineage>
</organism>
<name>A0A4R5AXV8_9ACTN</name>
<dbReference type="InterPro" id="IPR002563">
    <property type="entry name" value="Flavin_Rdtase-like_dom"/>
</dbReference>
<sequence length="238" mass="26039">MRQHPERRPGAPVPPVRVQGRGQVPGARRSRRGLRVADHRDVVAWIDCDLESVQEAGDHFAVIGRVRELDVGSPSLPLLFFQGGYGRFAPLSLVASSGRGALIEQLREVDLVRAEMEKLASDLSARCIATSAEAKSAIRVIAVSVFGADGRVALSYPTRTRSRMRLRWSATGSGFYRSPSRLWGRAGEPDDSSAGVAAFQFGARKRGTGPYRWRCRQRDLLPIAEGHQPLLRVGTTAV</sequence>
<dbReference type="GO" id="GO:0010181">
    <property type="term" value="F:FMN binding"/>
    <property type="evidence" value="ECO:0007669"/>
    <property type="project" value="InterPro"/>
</dbReference>
<evidence type="ECO:0000313" key="4">
    <source>
        <dbReference type="Proteomes" id="UP000294513"/>
    </source>
</evidence>
<feature type="domain" description="Flavin reductase like" evidence="2">
    <location>
        <begin position="40"/>
        <end position="87"/>
    </location>
</feature>
<feature type="compositionally biased region" description="Low complexity" evidence="1">
    <location>
        <begin position="16"/>
        <end position="27"/>
    </location>
</feature>
<reference evidence="3 4" key="1">
    <citation type="submission" date="2019-03" db="EMBL/GenBank/DDBJ databases">
        <title>Draft genome sequences of novel Actinobacteria.</title>
        <authorList>
            <person name="Sahin N."/>
            <person name="Ay H."/>
            <person name="Saygin H."/>
        </authorList>
    </citation>
    <scope>NUCLEOTIDE SEQUENCE [LARGE SCALE GENOMIC DNA]</scope>
    <source>
        <strain evidence="3 4">H3C3</strain>
    </source>
</reference>
<protein>
    <submittedName>
        <fullName evidence="3">Flavin reductase</fullName>
    </submittedName>
</protein>
<feature type="region of interest" description="Disordered" evidence="1">
    <location>
        <begin position="1"/>
        <end position="32"/>
    </location>
</feature>
<comment type="caution">
    <text evidence="3">The sequence shown here is derived from an EMBL/GenBank/DDBJ whole genome shotgun (WGS) entry which is preliminary data.</text>
</comment>
<dbReference type="AlphaFoldDB" id="A0A4R5AXV8"/>
<proteinExistence type="predicted"/>
<dbReference type="EMBL" id="SMKU01000190">
    <property type="protein sequence ID" value="TDD78011.1"/>
    <property type="molecule type" value="Genomic_DNA"/>
</dbReference>
<dbReference type="OrthoDB" id="9792858at2"/>
<gene>
    <name evidence="3" type="ORF">E1298_29085</name>
</gene>
<dbReference type="Pfam" id="PF01613">
    <property type="entry name" value="Flavin_Reduct"/>
    <property type="match status" value="1"/>
</dbReference>
<dbReference type="InterPro" id="IPR012349">
    <property type="entry name" value="Split_barrel_FMN-bd"/>
</dbReference>
<dbReference type="Proteomes" id="UP000294513">
    <property type="component" value="Unassembled WGS sequence"/>
</dbReference>
<keyword evidence="4" id="KW-1185">Reference proteome</keyword>
<dbReference type="GO" id="GO:0016646">
    <property type="term" value="F:oxidoreductase activity, acting on the CH-NH group of donors, NAD or NADP as acceptor"/>
    <property type="evidence" value="ECO:0007669"/>
    <property type="project" value="UniProtKB-ARBA"/>
</dbReference>
<dbReference type="SUPFAM" id="SSF50475">
    <property type="entry name" value="FMN-binding split barrel"/>
    <property type="match status" value="1"/>
</dbReference>
<evidence type="ECO:0000259" key="2">
    <source>
        <dbReference type="Pfam" id="PF01613"/>
    </source>
</evidence>
<evidence type="ECO:0000313" key="3">
    <source>
        <dbReference type="EMBL" id="TDD78011.1"/>
    </source>
</evidence>
<evidence type="ECO:0000256" key="1">
    <source>
        <dbReference type="SAM" id="MobiDB-lite"/>
    </source>
</evidence>
<accession>A0A4R5AXV8</accession>
<dbReference type="Gene3D" id="2.30.110.10">
    <property type="entry name" value="Electron Transport, Fmn-binding Protein, Chain A"/>
    <property type="match status" value="1"/>
</dbReference>